<accession>A0ABP1YFS3</accession>
<keyword evidence="3" id="KW-1185">Reference proteome</keyword>
<sequence length="147" mass="16144">MYKYHKVAPAFILFLIPYIPVICAYLMVREWGGGISFTANRHALGGSMASYAGTTIAILIAAMTFLIGIESRNISKVKAYGYMTSVVIMYGLTFVELGMIFFTGVFLIATSKTPLVMLPTISIGLAAASIMHLSIILIQLYNFSRRN</sequence>
<dbReference type="Proteomes" id="UP000041601">
    <property type="component" value="Unassembled WGS sequence"/>
</dbReference>
<evidence type="ECO:0008006" key="4">
    <source>
        <dbReference type="Google" id="ProtNLM"/>
    </source>
</evidence>
<gene>
    <name evidence="2" type="ORF">ERS137959_04511</name>
</gene>
<name>A0ABP1YFS3_YEREN</name>
<dbReference type="InterPro" id="IPR031892">
    <property type="entry name" value="RexB"/>
</dbReference>
<feature type="transmembrane region" description="Helical" evidence="1">
    <location>
        <begin position="121"/>
        <end position="141"/>
    </location>
</feature>
<reference evidence="2 3" key="1">
    <citation type="submission" date="2015-03" db="EMBL/GenBank/DDBJ databases">
        <authorList>
            <consortium name="Pathogen Informatics"/>
            <person name="Murphy D."/>
        </authorList>
    </citation>
    <scope>NUCLEOTIDE SEQUENCE [LARGE SCALE GENOMIC DNA]</scope>
    <source>
        <strain evidence="2 3">IP05342</strain>
    </source>
</reference>
<comment type="caution">
    <text evidence="2">The sequence shown here is derived from an EMBL/GenBank/DDBJ whole genome shotgun (WGS) entry which is preliminary data.</text>
</comment>
<feature type="transmembrane region" description="Helical" evidence="1">
    <location>
        <begin position="81"/>
        <end position="109"/>
    </location>
</feature>
<keyword evidence="1" id="KW-1133">Transmembrane helix</keyword>
<keyword evidence="1" id="KW-0812">Transmembrane</keyword>
<keyword evidence="1" id="KW-0472">Membrane</keyword>
<evidence type="ECO:0000256" key="1">
    <source>
        <dbReference type="SAM" id="Phobius"/>
    </source>
</evidence>
<feature type="transmembrane region" description="Helical" evidence="1">
    <location>
        <begin position="7"/>
        <end position="28"/>
    </location>
</feature>
<dbReference type="EMBL" id="CPXJ01000103">
    <property type="protein sequence ID" value="CNE71698.1"/>
    <property type="molecule type" value="Genomic_DNA"/>
</dbReference>
<feature type="transmembrane region" description="Helical" evidence="1">
    <location>
        <begin position="48"/>
        <end position="69"/>
    </location>
</feature>
<dbReference type="Pfam" id="PF15968">
    <property type="entry name" value="RexB"/>
    <property type="match status" value="1"/>
</dbReference>
<dbReference type="RefSeq" id="WP_049525800.1">
    <property type="nucleotide sequence ID" value="NZ_CGGL01000125.1"/>
</dbReference>
<protein>
    <recommendedName>
        <fullName evidence="4">Biopolymer transporter ExbB</fullName>
    </recommendedName>
</protein>
<evidence type="ECO:0000313" key="3">
    <source>
        <dbReference type="Proteomes" id="UP000041601"/>
    </source>
</evidence>
<evidence type="ECO:0000313" key="2">
    <source>
        <dbReference type="EMBL" id="CNE71698.1"/>
    </source>
</evidence>
<organism evidence="2 3">
    <name type="scientific">Yersinia enterocolitica</name>
    <dbReference type="NCBI Taxonomy" id="630"/>
    <lineage>
        <taxon>Bacteria</taxon>
        <taxon>Pseudomonadati</taxon>
        <taxon>Pseudomonadota</taxon>
        <taxon>Gammaproteobacteria</taxon>
        <taxon>Enterobacterales</taxon>
        <taxon>Yersiniaceae</taxon>
        <taxon>Yersinia</taxon>
    </lineage>
</organism>
<proteinExistence type="predicted"/>